<dbReference type="OrthoDB" id="9810135at2"/>
<dbReference type="GO" id="GO:0004527">
    <property type="term" value="F:exonuclease activity"/>
    <property type="evidence" value="ECO:0007669"/>
    <property type="project" value="UniProtKB-KW"/>
</dbReference>
<reference evidence="19 20" key="2">
    <citation type="submission" date="2015-11" db="EMBL/GenBank/DDBJ databases">
        <authorList>
            <person name="Zhang Y."/>
            <person name="Guo Z."/>
        </authorList>
    </citation>
    <scope>NUCLEOTIDE SEQUENCE [LARGE SCALE GENOMIC DNA]</scope>
    <source>
        <strain evidence="19">JGI-4</strain>
    </source>
</reference>
<accession>A0A0S4MX53</accession>
<dbReference type="STRING" id="1633631.GCA_001442925_00773"/>
<keyword evidence="5 15" id="KW-0347">Helicase</keyword>
<dbReference type="RefSeq" id="WP_047134135.1">
    <property type="nucleotide sequence ID" value="NZ_CZVI01000012.1"/>
</dbReference>
<comment type="catalytic activity">
    <reaction evidence="11">
        <text>Couples ATP hydrolysis with the unwinding of duplex DNA by translocating in the 3'-5' direction.</text>
        <dbReference type="EC" id="5.6.2.4"/>
    </reaction>
</comment>
<dbReference type="GO" id="GO:0005524">
    <property type="term" value="F:ATP binding"/>
    <property type="evidence" value="ECO:0007669"/>
    <property type="project" value="UniProtKB-UniRule"/>
</dbReference>
<dbReference type="EMBL" id="FAOP01000004">
    <property type="protein sequence ID" value="CUU03552.1"/>
    <property type="molecule type" value="Genomic_DNA"/>
</dbReference>
<dbReference type="Gene3D" id="1.10.486.10">
    <property type="entry name" value="PCRA, domain 4"/>
    <property type="match status" value="1"/>
</dbReference>
<feature type="binding site" evidence="15">
    <location>
        <begin position="21"/>
        <end position="28"/>
    </location>
    <ligand>
        <name>ATP</name>
        <dbReference type="ChEBI" id="CHEBI:30616"/>
    </ligand>
</feature>
<evidence type="ECO:0000256" key="3">
    <source>
        <dbReference type="ARBA" id="ARBA00022763"/>
    </source>
</evidence>
<dbReference type="PANTHER" id="PTHR11070">
    <property type="entry name" value="UVRD / RECB / PCRA DNA HELICASE FAMILY MEMBER"/>
    <property type="match status" value="1"/>
</dbReference>
<dbReference type="AlphaFoldDB" id="A0A0P1LBT8"/>
<dbReference type="EC" id="5.6.2.4" evidence="12"/>
<evidence type="ECO:0000256" key="9">
    <source>
        <dbReference type="ARBA" id="ARBA00023204"/>
    </source>
</evidence>
<dbReference type="Pfam" id="PF00580">
    <property type="entry name" value="UvrD-helicase"/>
    <property type="match status" value="1"/>
</dbReference>
<dbReference type="GO" id="GO:0005829">
    <property type="term" value="C:cytosol"/>
    <property type="evidence" value="ECO:0007669"/>
    <property type="project" value="TreeGrafter"/>
</dbReference>
<keyword evidence="6" id="KW-0269">Exonuclease</keyword>
<evidence type="ECO:0000256" key="15">
    <source>
        <dbReference type="PROSITE-ProRule" id="PRU00560"/>
    </source>
</evidence>
<evidence type="ECO:0000256" key="11">
    <source>
        <dbReference type="ARBA" id="ARBA00034617"/>
    </source>
</evidence>
<dbReference type="InterPro" id="IPR014016">
    <property type="entry name" value="UvrD-like_ATP-bd"/>
</dbReference>
<evidence type="ECO:0000256" key="12">
    <source>
        <dbReference type="ARBA" id="ARBA00034808"/>
    </source>
</evidence>
<dbReference type="InterPro" id="IPR014017">
    <property type="entry name" value="DNA_helicase_UvrD-like_C"/>
</dbReference>
<evidence type="ECO:0000256" key="7">
    <source>
        <dbReference type="ARBA" id="ARBA00022840"/>
    </source>
</evidence>
<dbReference type="EMBL" id="CZVI01000012">
    <property type="protein sequence ID" value="CUS87129.1"/>
    <property type="molecule type" value="Genomic_DNA"/>
</dbReference>
<evidence type="ECO:0000256" key="8">
    <source>
        <dbReference type="ARBA" id="ARBA00023125"/>
    </source>
</evidence>
<dbReference type="GO" id="GO:0043138">
    <property type="term" value="F:3'-5' DNA helicase activity"/>
    <property type="evidence" value="ECO:0007669"/>
    <property type="project" value="UniProtKB-EC"/>
</dbReference>
<dbReference type="SUPFAM" id="SSF52980">
    <property type="entry name" value="Restriction endonuclease-like"/>
    <property type="match status" value="1"/>
</dbReference>
<dbReference type="GO" id="GO:0033202">
    <property type="term" value="C:DNA helicase complex"/>
    <property type="evidence" value="ECO:0007669"/>
    <property type="project" value="TreeGrafter"/>
</dbReference>
<accession>A0A0N7MU71</accession>
<dbReference type="Pfam" id="PF13361">
    <property type="entry name" value="UvrD_C"/>
    <property type="match status" value="1"/>
</dbReference>
<dbReference type="InterPro" id="IPR038726">
    <property type="entry name" value="PDDEXK_AddAB-type"/>
</dbReference>
<feature type="domain" description="UvrD-like helicase ATP-binding" evidence="16">
    <location>
        <begin position="1"/>
        <end position="476"/>
    </location>
</feature>
<keyword evidence="10" id="KW-0413">Isomerase</keyword>
<sequence length="1231" mass="142443">MRLTESQERAVKSSKHLSVTASAGSGKTTVLIEKYIKTLEELINSVPAPTDDFSDIVESIVVITFTEKAGSELRKRATEAIEKRIKEAMDANDIDELRKFEKLRDAMPSAVIGTIHSFCARILREFAVSAGVDPNFTVLEGAERDRVIDIITEDRIKKFLAQRDEKSAQLLDIVDRMGINNFYKFIKKIVSSRELVEKVKRDIYLVKSDDEIIDMWKDKIFGYVFKVFEGSRMVNIFRSLVGHIFYEATDSSIKFRGFASQFENAMESGDIATAYQVFNAASEIIFTDELKLRSKVEKLLSGRRPEVQAEALRVLEILKRVYNDVRDLYIDRFDEFKNFHRQYVGDTRLIISLYDEIVREYEGFKIQNGYLDFEDLQLKVRELLERNEDVRSELSKRFKYIMIDEYQDTNYLQYEIVKSLIKDFLEKIKLFVVGDDKQSIYGFRGSDVEVFDRTRREIRSREDGEEIYLGESFRLLKGIAGFVNHVFSKIMGERISVHEVEYKPIIVGREVDDDGVVEILVVKKDDSKDGSSDELEEARFVGRRILSLLQDEDVYVYKNGERSRVEAGDIAVLIRNRDVLKPLENAFIELGIPYIVSSGIGFYQTQEIYDFMNYLKFLVNTNDEVALVGILRSPFFGVSDAEIFKVSVYGQGLNFWEKVRDYVNRTSEPVPSDRLRYAVEILTDDLKVANRISIPSLIQRIIKNTMYNGSVLPMRRGDQIIANIQKLIDIARDFESRGLNNLYDFVEQLKFLSEEHLREGQASVQVGINAVQIMTIHAAKGLEFPVVVLPFLGKKFKVRSRERYNIDVDYGIGLGIRYRNENEVEGDAQGLPINSVHRLIRNHKTIAEEKRVLYVAMTRARDMLIISGAYGAKSEDTYLDWVLSALDVRDKIDYIPEVKIPTRITFKDKGELDYTVKVKVYRHTHDFTEPVVSSFKSSVDVDIDEDKIFVEPLESKPYGEFFAATQLQTFSLCPMKFYLKFRLGLPEPRKEFVLDEGFEDIASVPYEDDFKDEIVGTVKGRIVHQILERWRGEFDEEKLGDLAWFVIRENGISNEKKAKALWDYVISEVKRVLNSEFGKRVFSAEEYHTEYGITMKFEDAYLIGRIDRLYKVNGEWEIVDFKTDDISLDEIDVRRKEYEVQLSIYSYLLSKLCPKQKVFRSYILFTKFPDSPIEITHTNETLVEVEGRIKKFVADIKRMDLDSGVSISSDFKEHCNYCGYFRGGRCIGSEV</sequence>
<dbReference type="InterPro" id="IPR027417">
    <property type="entry name" value="P-loop_NTPase"/>
</dbReference>
<evidence type="ECO:0000256" key="4">
    <source>
        <dbReference type="ARBA" id="ARBA00022801"/>
    </source>
</evidence>
<keyword evidence="8" id="KW-0238">DNA-binding</keyword>
<keyword evidence="7 15" id="KW-0067">ATP-binding</keyword>
<evidence type="ECO:0000256" key="1">
    <source>
        <dbReference type="ARBA" id="ARBA00022722"/>
    </source>
</evidence>
<dbReference type="Gene3D" id="3.40.50.300">
    <property type="entry name" value="P-loop containing nucleotide triphosphate hydrolases"/>
    <property type="match status" value="3"/>
</dbReference>
<dbReference type="InterPro" id="IPR011335">
    <property type="entry name" value="Restrct_endonuc-II-like"/>
</dbReference>
<evidence type="ECO:0000313" key="18">
    <source>
        <dbReference type="EMBL" id="CUS87129.1"/>
    </source>
</evidence>
<reference evidence="18 21" key="1">
    <citation type="submission" date="2015-11" db="EMBL/GenBank/DDBJ databases">
        <authorList>
            <person name="Varghese N."/>
        </authorList>
    </citation>
    <scope>NUCLEOTIDE SEQUENCE [LARGE SCALE GENOMIC DNA]</scope>
    <source>
        <strain evidence="18 21">JGI-8</strain>
    </source>
</reference>
<dbReference type="PANTHER" id="PTHR11070:SF2">
    <property type="entry name" value="ATP-DEPENDENT DNA HELICASE SRS2"/>
    <property type="match status" value="1"/>
</dbReference>
<dbReference type="GO" id="GO:0003677">
    <property type="term" value="F:DNA binding"/>
    <property type="evidence" value="ECO:0007669"/>
    <property type="project" value="UniProtKB-KW"/>
</dbReference>
<comment type="catalytic activity">
    <reaction evidence="14">
        <text>ATP + H2O = ADP + phosphate + H(+)</text>
        <dbReference type="Rhea" id="RHEA:13065"/>
        <dbReference type="ChEBI" id="CHEBI:15377"/>
        <dbReference type="ChEBI" id="CHEBI:15378"/>
        <dbReference type="ChEBI" id="CHEBI:30616"/>
        <dbReference type="ChEBI" id="CHEBI:43474"/>
        <dbReference type="ChEBI" id="CHEBI:456216"/>
        <dbReference type="EC" id="5.6.2.4"/>
    </reaction>
</comment>
<protein>
    <recommendedName>
        <fullName evidence="12">DNA 3'-5' helicase</fullName>
        <ecNumber evidence="12">5.6.2.4</ecNumber>
    </recommendedName>
    <alternativeName>
        <fullName evidence="13">DNA 3'-5' helicase II</fullName>
    </alternativeName>
</protein>
<name>A0A0P1LBT8_9BACT</name>
<evidence type="ECO:0000313" key="19">
    <source>
        <dbReference type="EMBL" id="CUU03552.1"/>
    </source>
</evidence>
<accession>A0A0N7MWR1</accession>
<evidence type="ECO:0000256" key="13">
    <source>
        <dbReference type="ARBA" id="ARBA00034923"/>
    </source>
</evidence>
<evidence type="ECO:0000256" key="2">
    <source>
        <dbReference type="ARBA" id="ARBA00022741"/>
    </source>
</evidence>
<evidence type="ECO:0000256" key="14">
    <source>
        <dbReference type="ARBA" id="ARBA00048988"/>
    </source>
</evidence>
<dbReference type="CDD" id="cd17932">
    <property type="entry name" value="DEXQc_UvrD"/>
    <property type="match status" value="1"/>
</dbReference>
<keyword evidence="9" id="KW-0234">DNA repair</keyword>
<dbReference type="Proteomes" id="UP000182011">
    <property type="component" value="Unassembled WGS sequence"/>
</dbReference>
<gene>
    <name evidence="19" type="ORF">JGI4_00773</name>
    <name evidence="18" type="ORF">JGI8_01072</name>
</gene>
<dbReference type="Gene3D" id="3.30.160.800">
    <property type="match status" value="1"/>
</dbReference>
<dbReference type="GO" id="GO:0000725">
    <property type="term" value="P:recombinational repair"/>
    <property type="evidence" value="ECO:0007669"/>
    <property type="project" value="TreeGrafter"/>
</dbReference>
<dbReference type="Pfam" id="PF12705">
    <property type="entry name" value="PDDEXK_1"/>
    <property type="match status" value="1"/>
</dbReference>
<keyword evidence="1" id="KW-0540">Nuclease</keyword>
<evidence type="ECO:0000259" key="16">
    <source>
        <dbReference type="PROSITE" id="PS51198"/>
    </source>
</evidence>
<dbReference type="PROSITE" id="PS51198">
    <property type="entry name" value="UVRD_HELICASE_ATP_BIND"/>
    <property type="match status" value="1"/>
</dbReference>
<evidence type="ECO:0000313" key="20">
    <source>
        <dbReference type="Proteomes" id="UP000182011"/>
    </source>
</evidence>
<dbReference type="Gene3D" id="3.90.320.10">
    <property type="match status" value="1"/>
</dbReference>
<evidence type="ECO:0000256" key="10">
    <source>
        <dbReference type="ARBA" id="ARBA00023235"/>
    </source>
</evidence>
<feature type="domain" description="UvrD-like helicase C-terminal" evidence="17">
    <location>
        <begin position="488"/>
        <end position="781"/>
    </location>
</feature>
<keyword evidence="3" id="KW-0227">DNA damage</keyword>
<keyword evidence="2 15" id="KW-0547">Nucleotide-binding</keyword>
<keyword evidence="21" id="KW-1185">Reference proteome</keyword>
<organism evidence="19 20">
    <name type="scientific">Candidatus Kryptonium thompsonii</name>
    <dbReference type="NCBI Taxonomy" id="1633631"/>
    <lineage>
        <taxon>Bacteria</taxon>
        <taxon>Pseudomonadati</taxon>
        <taxon>Candidatus Kryptoniota</taxon>
        <taxon>Candidatus Kryptonium</taxon>
    </lineage>
</organism>
<dbReference type="PROSITE" id="PS51217">
    <property type="entry name" value="UVRD_HELICASE_CTER"/>
    <property type="match status" value="1"/>
</dbReference>
<evidence type="ECO:0000256" key="5">
    <source>
        <dbReference type="ARBA" id="ARBA00022806"/>
    </source>
</evidence>
<evidence type="ECO:0000259" key="17">
    <source>
        <dbReference type="PROSITE" id="PS51217"/>
    </source>
</evidence>
<accession>A0A0P1LXY9</accession>
<dbReference type="Proteomes" id="UP000182200">
    <property type="component" value="Unassembled WGS sequence"/>
</dbReference>
<dbReference type="SUPFAM" id="SSF52540">
    <property type="entry name" value="P-loop containing nucleoside triphosphate hydrolases"/>
    <property type="match status" value="1"/>
</dbReference>
<dbReference type="InterPro" id="IPR000212">
    <property type="entry name" value="DNA_helicase_UvrD/REP"/>
</dbReference>
<accession>A0A0P1LBT8</accession>
<evidence type="ECO:0000313" key="21">
    <source>
        <dbReference type="Proteomes" id="UP000182200"/>
    </source>
</evidence>
<proteinExistence type="predicted"/>
<evidence type="ECO:0000256" key="6">
    <source>
        <dbReference type="ARBA" id="ARBA00022839"/>
    </source>
</evidence>
<dbReference type="InterPro" id="IPR011604">
    <property type="entry name" value="PDDEXK-like_dom_sf"/>
</dbReference>
<keyword evidence="4 15" id="KW-0378">Hydrolase</keyword>